<organism evidence="1 2">
    <name type="scientific">Chitinophaga terrae</name>
    <name type="common">ex Kim and Jung 2007</name>
    <dbReference type="NCBI Taxonomy" id="408074"/>
    <lineage>
        <taxon>Bacteria</taxon>
        <taxon>Pseudomonadati</taxon>
        <taxon>Bacteroidota</taxon>
        <taxon>Chitinophagia</taxon>
        <taxon>Chitinophagales</taxon>
        <taxon>Chitinophagaceae</taxon>
        <taxon>Chitinophaga</taxon>
    </lineage>
</organism>
<dbReference type="InterPro" id="IPR008914">
    <property type="entry name" value="PEBP"/>
</dbReference>
<dbReference type="OrthoDB" id="9797506at2"/>
<proteinExistence type="predicted"/>
<name>A0A1H4D6Q0_9BACT</name>
<dbReference type="Gene3D" id="3.90.280.10">
    <property type="entry name" value="PEBP-like"/>
    <property type="match status" value="1"/>
</dbReference>
<dbReference type="STRING" id="408074.SAMN05660909_02988"/>
<dbReference type="Proteomes" id="UP000199656">
    <property type="component" value="Unassembled WGS sequence"/>
</dbReference>
<dbReference type="RefSeq" id="WP_089762723.1">
    <property type="nucleotide sequence ID" value="NZ_BKAT01000018.1"/>
</dbReference>
<gene>
    <name evidence="1" type="ORF">SAMN05660909_02988</name>
</gene>
<accession>A0A1H4D6Q0</accession>
<dbReference type="AlphaFoldDB" id="A0A1H4D6Q0"/>
<keyword evidence="2" id="KW-1185">Reference proteome</keyword>
<sequence>MENKTVEATFTLKSNDLGGQFTKKHFGIGPDCQGGNISPELHWENAPAGTKSFAVTMYDLDAPTGSGLWHWVVYNIPVSVTSLPADAGNLTAGQLPQGAIGGLSDLGVRGYYGPCPPAGQLHRYIITVHALREQLEDAENSSAAIIGFMLNMHTIEKASLLVYAQQEGK</sequence>
<dbReference type="EMBL" id="FNRL01000012">
    <property type="protein sequence ID" value="SEA68150.1"/>
    <property type="molecule type" value="Genomic_DNA"/>
</dbReference>
<dbReference type="SUPFAM" id="SSF49777">
    <property type="entry name" value="PEBP-like"/>
    <property type="match status" value="1"/>
</dbReference>
<dbReference type="NCBIfam" id="TIGR00481">
    <property type="entry name" value="YbhB/YbcL family Raf kinase inhibitor-like protein"/>
    <property type="match status" value="1"/>
</dbReference>
<evidence type="ECO:0000313" key="2">
    <source>
        <dbReference type="Proteomes" id="UP000199656"/>
    </source>
</evidence>
<protein>
    <recommendedName>
        <fullName evidence="3">YbhB/YbcL family Raf kinase inhibitor-like protein</fullName>
    </recommendedName>
</protein>
<dbReference type="PANTHER" id="PTHR30289:SF1">
    <property type="entry name" value="PEBP (PHOSPHATIDYLETHANOLAMINE-BINDING PROTEIN) FAMILY PROTEIN"/>
    <property type="match status" value="1"/>
</dbReference>
<dbReference type="CDD" id="cd00865">
    <property type="entry name" value="PEBP_bact_arch"/>
    <property type="match status" value="1"/>
</dbReference>
<dbReference type="InterPro" id="IPR005247">
    <property type="entry name" value="YbhB_YbcL/LppC-like"/>
</dbReference>
<dbReference type="InterPro" id="IPR036610">
    <property type="entry name" value="PEBP-like_sf"/>
</dbReference>
<evidence type="ECO:0008006" key="3">
    <source>
        <dbReference type="Google" id="ProtNLM"/>
    </source>
</evidence>
<dbReference type="PANTHER" id="PTHR30289">
    <property type="entry name" value="UNCHARACTERIZED PROTEIN YBCL-RELATED"/>
    <property type="match status" value="1"/>
</dbReference>
<reference evidence="2" key="1">
    <citation type="submission" date="2016-10" db="EMBL/GenBank/DDBJ databases">
        <authorList>
            <person name="Varghese N."/>
            <person name="Submissions S."/>
        </authorList>
    </citation>
    <scope>NUCLEOTIDE SEQUENCE [LARGE SCALE GENOMIC DNA]</scope>
    <source>
        <strain evidence="2">DSM 23920</strain>
    </source>
</reference>
<evidence type="ECO:0000313" key="1">
    <source>
        <dbReference type="EMBL" id="SEA68150.1"/>
    </source>
</evidence>
<dbReference type="Pfam" id="PF01161">
    <property type="entry name" value="PBP"/>
    <property type="match status" value="1"/>
</dbReference>